<sequence>MPCYSKCTDSGPHTCNKDKGGLFGSQNEYLFLEGDDIQGLINLIEPDEDYATNNTAIQAMVRCILTPPSSPRMANHQALFNTNDIRDWTKPQLEHSKAFRNNFPSTNYPLGINFSDYDKSKNIRLKSYFDSVEFNGKDDSFTSKCHLDAWYDSVMYAAGCTWFPIFNDRDFQSGIASVKPSQEYTTIDVKFENEYASAPKVVCWLRAFDLDKGGDWRIDVTPTDVTTKGCKLKFRVWGTTKAYWIEASWIAHPTDRSHIESGSFDTQEQRDWQKPQHEHQKKVTFSKKFTRPPVVYYAISRIDETNKGNLRVKAYVKDVTAQGMTCHLDSWHDTVMYTTVGQWIAIQKY</sequence>
<evidence type="ECO:0000313" key="3">
    <source>
        <dbReference type="Proteomes" id="UP000011668"/>
    </source>
</evidence>
<comment type="caution">
    <text evidence="2">The sequence shown here is derived from an EMBL/GenBank/DDBJ whole genome shotgun (WGS) entry which is preliminary data.</text>
</comment>
<name>L8X4N5_THACA</name>
<keyword evidence="3" id="KW-1185">Reference proteome</keyword>
<proteinExistence type="predicted"/>
<feature type="domain" description="H-type lectin" evidence="1">
    <location>
        <begin position="280"/>
        <end position="346"/>
    </location>
</feature>
<accession>L8X4N5</accession>
<dbReference type="Proteomes" id="UP000011668">
    <property type="component" value="Unassembled WGS sequence"/>
</dbReference>
<dbReference type="GO" id="GO:0070492">
    <property type="term" value="F:oligosaccharide binding"/>
    <property type="evidence" value="ECO:0007669"/>
    <property type="project" value="TreeGrafter"/>
</dbReference>
<dbReference type="AlphaFoldDB" id="L8X4N5"/>
<reference evidence="2 3" key="1">
    <citation type="journal article" date="2013" name="Nat. Commun.">
        <title>The evolution and pathogenic mechanisms of the rice sheath blight pathogen.</title>
        <authorList>
            <person name="Zheng A."/>
            <person name="Lin R."/>
            <person name="Xu L."/>
            <person name="Qin P."/>
            <person name="Tang C."/>
            <person name="Ai P."/>
            <person name="Zhang D."/>
            <person name="Liu Y."/>
            <person name="Sun Z."/>
            <person name="Feng H."/>
            <person name="Wang Y."/>
            <person name="Chen Y."/>
            <person name="Liang X."/>
            <person name="Fu R."/>
            <person name="Li Q."/>
            <person name="Zhang J."/>
            <person name="Yu X."/>
            <person name="Xie Z."/>
            <person name="Ding L."/>
            <person name="Guan P."/>
            <person name="Tang J."/>
            <person name="Liang Y."/>
            <person name="Wang S."/>
            <person name="Deng Q."/>
            <person name="Li S."/>
            <person name="Zhu J."/>
            <person name="Wang L."/>
            <person name="Liu H."/>
            <person name="Li P."/>
        </authorList>
    </citation>
    <scope>NUCLEOTIDE SEQUENCE [LARGE SCALE GENOMIC DNA]</scope>
    <source>
        <strain evidence="3">AG-1 IA</strain>
    </source>
</reference>
<feature type="domain" description="H-type lectin" evidence="1">
    <location>
        <begin position="187"/>
        <end position="252"/>
    </location>
</feature>
<dbReference type="GO" id="GO:0030247">
    <property type="term" value="F:polysaccharide binding"/>
    <property type="evidence" value="ECO:0007669"/>
    <property type="project" value="TreeGrafter"/>
</dbReference>
<dbReference type="InterPro" id="IPR052487">
    <property type="entry name" value="Galactose-binding_lectin"/>
</dbReference>
<dbReference type="Pfam" id="PF09458">
    <property type="entry name" value="H_lectin"/>
    <property type="match status" value="2"/>
</dbReference>
<dbReference type="GO" id="GO:0098609">
    <property type="term" value="P:cell-cell adhesion"/>
    <property type="evidence" value="ECO:0007669"/>
    <property type="project" value="TreeGrafter"/>
</dbReference>
<dbReference type="GO" id="GO:0009986">
    <property type="term" value="C:cell surface"/>
    <property type="evidence" value="ECO:0007669"/>
    <property type="project" value="TreeGrafter"/>
</dbReference>
<dbReference type="InterPro" id="IPR019019">
    <property type="entry name" value="H-type_lectin_domain"/>
</dbReference>
<dbReference type="PANTHER" id="PTHR46938">
    <property type="entry name" value="DISCOIDIN-1 SUBUNIT A-RELATED-RELATED"/>
    <property type="match status" value="1"/>
</dbReference>
<dbReference type="OrthoDB" id="5419324at2759"/>
<dbReference type="InterPro" id="IPR037221">
    <property type="entry name" value="H-type_lectin_dom_sf"/>
</dbReference>
<evidence type="ECO:0000259" key="1">
    <source>
        <dbReference type="Pfam" id="PF09458"/>
    </source>
</evidence>
<dbReference type="SUPFAM" id="SSF141086">
    <property type="entry name" value="Agglutinin HPA-like"/>
    <property type="match status" value="2"/>
</dbReference>
<dbReference type="GO" id="GO:0098636">
    <property type="term" value="C:protein complex involved in cell adhesion"/>
    <property type="evidence" value="ECO:0007669"/>
    <property type="project" value="TreeGrafter"/>
</dbReference>
<dbReference type="EMBL" id="AFRT01000117">
    <property type="protein sequence ID" value="ELU45256.1"/>
    <property type="molecule type" value="Genomic_DNA"/>
</dbReference>
<dbReference type="HOGENOM" id="CLU_058882_0_0_1"/>
<keyword evidence="2" id="KW-0430">Lectin</keyword>
<evidence type="ECO:0000313" key="2">
    <source>
        <dbReference type="EMBL" id="ELU45256.1"/>
    </source>
</evidence>
<protein>
    <submittedName>
        <fullName evidence="2">H-type lectin domain-containing protein</fullName>
    </submittedName>
</protein>
<dbReference type="Gene3D" id="2.60.40.2080">
    <property type="match status" value="3"/>
</dbReference>
<gene>
    <name evidence="2" type="ORF">AG1IA_00707</name>
</gene>
<dbReference type="GO" id="GO:0046871">
    <property type="term" value="F:N-acetylgalactosamine binding"/>
    <property type="evidence" value="ECO:0007669"/>
    <property type="project" value="TreeGrafter"/>
</dbReference>
<organism evidence="2 3">
    <name type="scientific">Thanatephorus cucumeris (strain AG1-IA)</name>
    <name type="common">Rice sheath blight fungus</name>
    <name type="synonym">Rhizoctonia solani</name>
    <dbReference type="NCBI Taxonomy" id="983506"/>
    <lineage>
        <taxon>Eukaryota</taxon>
        <taxon>Fungi</taxon>
        <taxon>Dikarya</taxon>
        <taxon>Basidiomycota</taxon>
        <taxon>Agaricomycotina</taxon>
        <taxon>Agaricomycetes</taxon>
        <taxon>Cantharellales</taxon>
        <taxon>Ceratobasidiaceae</taxon>
        <taxon>Rhizoctonia</taxon>
        <taxon>Rhizoctonia solani AG-1</taxon>
    </lineage>
</organism>